<dbReference type="RefSeq" id="WP_034654879.1">
    <property type="nucleotide sequence ID" value="NZ_BCVB01000019.1"/>
</dbReference>
<evidence type="ECO:0000256" key="4">
    <source>
        <dbReference type="ARBA" id="ARBA00022692"/>
    </source>
</evidence>
<evidence type="ECO:0000256" key="2">
    <source>
        <dbReference type="ARBA" id="ARBA00004936"/>
    </source>
</evidence>
<dbReference type="PANTHER" id="PTHR47371:SF3">
    <property type="entry name" value="PHOSPHOGLYCEROL TRANSFERASE I"/>
    <property type="match status" value="1"/>
</dbReference>
<dbReference type="GO" id="GO:0005886">
    <property type="term" value="C:plasma membrane"/>
    <property type="evidence" value="ECO:0007669"/>
    <property type="project" value="UniProtKB-SubCell"/>
</dbReference>
<dbReference type="SUPFAM" id="SSF53649">
    <property type="entry name" value="Alkaline phosphatase-like"/>
    <property type="match status" value="1"/>
</dbReference>
<evidence type="ECO:0000256" key="7">
    <source>
        <dbReference type="SAM" id="Phobius"/>
    </source>
</evidence>
<dbReference type="HOGENOM" id="CLU_014385_3_1_9"/>
<evidence type="ECO:0000256" key="6">
    <source>
        <dbReference type="ARBA" id="ARBA00023136"/>
    </source>
</evidence>
<keyword evidence="5 7" id="KW-1133">Transmembrane helix</keyword>
<dbReference type="Pfam" id="PF00884">
    <property type="entry name" value="Sulfatase"/>
    <property type="match status" value="1"/>
</dbReference>
<evidence type="ECO:0000313" key="10">
    <source>
        <dbReference type="Proteomes" id="UP000031829"/>
    </source>
</evidence>
<evidence type="ECO:0000256" key="5">
    <source>
        <dbReference type="ARBA" id="ARBA00022989"/>
    </source>
</evidence>
<reference evidence="9 10" key="1">
    <citation type="journal article" date="2015" name="Genome Announc.">
        <title>Complete genome sequences for 35 biothreat assay-relevant bacillus species.</title>
        <authorList>
            <person name="Johnson S.L."/>
            <person name="Daligault H.E."/>
            <person name="Davenport K.W."/>
            <person name="Jaissle J."/>
            <person name="Frey K.G."/>
            <person name="Ladner J.T."/>
            <person name="Broomall S.M."/>
            <person name="Bishop-Lilly K.A."/>
            <person name="Bruce D.C."/>
            <person name="Gibbons H.S."/>
            <person name="Coyne S.R."/>
            <person name="Lo C.C."/>
            <person name="Meincke L."/>
            <person name="Munk A.C."/>
            <person name="Koroleva G.I."/>
            <person name="Rosenzweig C.N."/>
            <person name="Palacios G.F."/>
            <person name="Redden C.L."/>
            <person name="Minogue T.D."/>
            <person name="Chain P.S."/>
        </authorList>
    </citation>
    <scope>NUCLEOTIDE SEQUENCE [LARGE SCALE GENOMIC DNA]</scope>
    <source>
        <strain evidence="10">ATCC 14581 / DSM 32 / JCM 2506 / NBRC 15308 / NCIMB 9376 / NCTC 10342 / NRRL B-14308 / VKM B-512</strain>
    </source>
</reference>
<dbReference type="InterPro" id="IPR000917">
    <property type="entry name" value="Sulfatase_N"/>
</dbReference>
<protein>
    <submittedName>
        <fullName evidence="9">Sulfatase family protein</fullName>
    </submittedName>
</protein>
<gene>
    <name evidence="9" type="ORF">BG04_2480</name>
</gene>
<dbReference type="PANTHER" id="PTHR47371">
    <property type="entry name" value="LIPOTEICHOIC ACID SYNTHASE"/>
    <property type="match status" value="1"/>
</dbReference>
<sequence>MFKHLYRSLPMLAAYGLLSVFLYSVVMFNVSNDTKILFDWAQIHTAGFVVLIGGCSFILWALTFYLLLQFNQIERIQGSQWYAIFTAIVFSIAVAAVSAMVFVIYHIDIHNPGKTIEWMQVYPERYLFTVFLLSLLTLAIIMLVGEAYLGAGITFVLYFILALVNYYKKIFRNEPLFPNDFIQASQLKEVIPMIKDSISIPIVIGVIGSIIVLIALWFFLPKIKIRWFLRIIMILPLIFLMKSFLFFEHSFAQKYYDQYAALMPWNQQNNYYYNGPVIGMISNIKTDVLQEPDDYSEEAMAKVAKRIQSKEEKTQESKAEVKPNVVFVMNETFWDPTKLNVTFSEDPMKNTRELQKKYPSGWSLSPSFGGETANVEFEALTSYSLSFFNPGGLPYQHVLSKKEYPSFVSYLEKQGYATTAMHPNSGMLYMRQNVYPNLGFDQVKFIDQMKHTQKDNKEFVSDEAVVDEVLDTLRQSKKPAFVHAVTIANHLPYSADKYNGQETIKVTGKGLSPEMQKEIEIYAEGIKRSDAALKRLNDEIQKLDEPTIVVFWGDHLPALGQNLQAYKETGFGNEKTQQTSQKFYETPLLFLSNYDTKIDKNLGTMSPIYIAPTLAQSLGYKSNLFYDQLNQMKTEVPAFRSNMYIDSKGKLVDDPAALSKKAAKDLQDYHEVEFDTLSGKQYETHKLYK</sequence>
<accession>A0A0B6ARZ2</accession>
<feature type="transmembrane region" description="Helical" evidence="7">
    <location>
        <begin position="43"/>
        <end position="68"/>
    </location>
</feature>
<dbReference type="Gene3D" id="3.40.720.10">
    <property type="entry name" value="Alkaline Phosphatase, subunit A"/>
    <property type="match status" value="1"/>
</dbReference>
<evidence type="ECO:0000313" key="9">
    <source>
        <dbReference type="EMBL" id="AJI23887.1"/>
    </source>
</evidence>
<dbReference type="Proteomes" id="UP000031829">
    <property type="component" value="Chromosome"/>
</dbReference>
<feature type="domain" description="Sulfatase N-terminal" evidence="8">
    <location>
        <begin position="323"/>
        <end position="620"/>
    </location>
</feature>
<evidence type="ECO:0000256" key="1">
    <source>
        <dbReference type="ARBA" id="ARBA00004651"/>
    </source>
</evidence>
<evidence type="ECO:0000259" key="8">
    <source>
        <dbReference type="Pfam" id="PF00884"/>
    </source>
</evidence>
<keyword evidence="6 7" id="KW-0472">Membrane</keyword>
<evidence type="ECO:0000256" key="3">
    <source>
        <dbReference type="ARBA" id="ARBA00022475"/>
    </source>
</evidence>
<feature type="transmembrane region" description="Helical" evidence="7">
    <location>
        <begin position="12"/>
        <end position="31"/>
    </location>
</feature>
<dbReference type="GeneID" id="93640550"/>
<feature type="transmembrane region" description="Helical" evidence="7">
    <location>
        <begin position="198"/>
        <end position="220"/>
    </location>
</feature>
<comment type="pathway">
    <text evidence="2">Cell wall biogenesis; lipoteichoic acid biosynthesis.</text>
</comment>
<dbReference type="KEGG" id="bmeg:BG04_2480"/>
<proteinExistence type="predicted"/>
<feature type="transmembrane region" description="Helical" evidence="7">
    <location>
        <begin position="227"/>
        <end position="247"/>
    </location>
</feature>
<feature type="transmembrane region" description="Helical" evidence="7">
    <location>
        <begin position="149"/>
        <end position="167"/>
    </location>
</feature>
<keyword evidence="4 7" id="KW-0812">Transmembrane</keyword>
<dbReference type="EMBL" id="CP009920">
    <property type="protein sequence ID" value="AJI23887.1"/>
    <property type="molecule type" value="Genomic_DNA"/>
</dbReference>
<dbReference type="InterPro" id="IPR050448">
    <property type="entry name" value="OpgB/LTA_synthase_biosynth"/>
</dbReference>
<comment type="subcellular location">
    <subcellularLocation>
        <location evidence="1">Cell membrane</location>
        <topology evidence="1">Multi-pass membrane protein</topology>
    </subcellularLocation>
</comment>
<name>A0A0B6ARZ2_PRIM2</name>
<dbReference type="AlphaFoldDB" id="A0A0B6ARZ2"/>
<dbReference type="CDD" id="cd16015">
    <property type="entry name" value="LTA_synthase"/>
    <property type="match status" value="1"/>
</dbReference>
<organism evidence="9 10">
    <name type="scientific">Priestia megaterium (strain ATCC 14581 / DSM 32 / CCUG 1817 / JCM 2506 / NBRC 15308 / NCIMB 9376 / NCTC 10342 / NRRL B-14308 / VKM B-512 / Ford 19)</name>
    <name type="common">Bacillus megaterium</name>
    <dbReference type="NCBI Taxonomy" id="1348623"/>
    <lineage>
        <taxon>Bacteria</taxon>
        <taxon>Bacillati</taxon>
        <taxon>Bacillota</taxon>
        <taxon>Bacilli</taxon>
        <taxon>Bacillales</taxon>
        <taxon>Bacillaceae</taxon>
        <taxon>Priestia</taxon>
    </lineage>
</organism>
<keyword evidence="3" id="KW-1003">Cell membrane</keyword>
<feature type="transmembrane region" description="Helical" evidence="7">
    <location>
        <begin position="125"/>
        <end position="144"/>
    </location>
</feature>
<feature type="transmembrane region" description="Helical" evidence="7">
    <location>
        <begin position="80"/>
        <end position="105"/>
    </location>
</feature>
<dbReference type="InterPro" id="IPR017850">
    <property type="entry name" value="Alkaline_phosphatase_core_sf"/>
</dbReference>